<protein>
    <submittedName>
        <fullName evidence="6">Flavin reductase family protein</fullName>
        <ecNumber evidence="6">1.5.1.-</ecNumber>
    </submittedName>
</protein>
<dbReference type="RefSeq" id="WP_225840712.1">
    <property type="nucleotide sequence ID" value="NZ_BMMG01000002.1"/>
</dbReference>
<evidence type="ECO:0000259" key="5">
    <source>
        <dbReference type="SMART" id="SM00903"/>
    </source>
</evidence>
<dbReference type="PANTHER" id="PTHR33798">
    <property type="entry name" value="FLAVOPROTEIN OXYGENASE"/>
    <property type="match status" value="1"/>
</dbReference>
<name>A0ABV4REA5_9BACT</name>
<evidence type="ECO:0000256" key="4">
    <source>
        <dbReference type="ARBA" id="ARBA00038054"/>
    </source>
</evidence>
<dbReference type="SUPFAM" id="SSF50475">
    <property type="entry name" value="FMN-binding split barrel"/>
    <property type="match status" value="1"/>
</dbReference>
<keyword evidence="6" id="KW-0560">Oxidoreductase</keyword>
<organism evidence="6 7">
    <name type="scientific">Rufibacter glacialis</name>
    <dbReference type="NCBI Taxonomy" id="1259555"/>
    <lineage>
        <taxon>Bacteria</taxon>
        <taxon>Pseudomonadati</taxon>
        <taxon>Bacteroidota</taxon>
        <taxon>Cytophagia</taxon>
        <taxon>Cytophagales</taxon>
        <taxon>Hymenobacteraceae</taxon>
        <taxon>Rufibacter</taxon>
    </lineage>
</organism>
<evidence type="ECO:0000313" key="7">
    <source>
        <dbReference type="Proteomes" id="UP001570846"/>
    </source>
</evidence>
<feature type="domain" description="Flavin reductase like" evidence="5">
    <location>
        <begin position="22"/>
        <end position="174"/>
    </location>
</feature>
<comment type="caution">
    <text evidence="6">The sequence shown here is derived from an EMBL/GenBank/DDBJ whole genome shotgun (WGS) entry which is preliminary data.</text>
</comment>
<dbReference type="EMBL" id="JBGOGF010000001">
    <property type="protein sequence ID" value="MFA1769999.1"/>
    <property type="molecule type" value="Genomic_DNA"/>
</dbReference>
<dbReference type="Gene3D" id="2.30.110.10">
    <property type="entry name" value="Electron Transport, Fmn-binding Protein, Chain A"/>
    <property type="match status" value="1"/>
</dbReference>
<dbReference type="PANTHER" id="PTHR33798:SF5">
    <property type="entry name" value="FLAVIN REDUCTASE LIKE DOMAIN-CONTAINING PROTEIN"/>
    <property type="match status" value="1"/>
</dbReference>
<dbReference type="EC" id="1.5.1.-" evidence="6"/>
<accession>A0ABV4REA5</accession>
<dbReference type="Proteomes" id="UP001570846">
    <property type="component" value="Unassembled WGS sequence"/>
</dbReference>
<keyword evidence="3" id="KW-0288">FMN</keyword>
<keyword evidence="2" id="KW-0285">Flavoprotein</keyword>
<sequence length="303" mass="33058">MRTFNPKDSTTGAFHSLMLGTIAPRPIAFASTVDKEGNVNLSPFSFFNCFGSNPPILIFSPARRVRDNTGKHTLENVLETGEVVINIGNYAMVEQMSLASTEYDKGVNEFVKAGLTPVASTLVKPPRVAEAPAAFECKVLEVKPMGEQGGAANLVICEAVLLHVKEEVFGTDGKTIDPAKLDAVARLGGDWYLRAQGDCMFELPKPLQNQGIGVDQLPAHIRNSAVLTGNNLARLGNTTTLPTPAEVQEFANEPMYRYLLQTHQHNPKEAERQVHLLAKKLLEEGRTLEAWKALLTLTLPKKG</sequence>
<dbReference type="Pfam" id="PF01613">
    <property type="entry name" value="Flavin_Reduct"/>
    <property type="match status" value="1"/>
</dbReference>
<dbReference type="SMART" id="SM00903">
    <property type="entry name" value="Flavin_Reduct"/>
    <property type="match status" value="1"/>
</dbReference>
<proteinExistence type="inferred from homology"/>
<reference evidence="6 7" key="1">
    <citation type="submission" date="2024-08" db="EMBL/GenBank/DDBJ databases">
        <authorList>
            <person name="Wei W."/>
        </authorList>
    </citation>
    <scope>NUCLEOTIDE SEQUENCE [LARGE SCALE GENOMIC DNA]</scope>
    <source>
        <strain evidence="6 7">XU2</strain>
    </source>
</reference>
<dbReference type="InterPro" id="IPR012349">
    <property type="entry name" value="Split_barrel_FMN-bd"/>
</dbReference>
<evidence type="ECO:0000256" key="3">
    <source>
        <dbReference type="ARBA" id="ARBA00022643"/>
    </source>
</evidence>
<keyword evidence="7" id="KW-1185">Reference proteome</keyword>
<comment type="cofactor">
    <cofactor evidence="1">
        <name>FMN</name>
        <dbReference type="ChEBI" id="CHEBI:58210"/>
    </cofactor>
</comment>
<dbReference type="GO" id="GO:0016491">
    <property type="term" value="F:oxidoreductase activity"/>
    <property type="evidence" value="ECO:0007669"/>
    <property type="project" value="UniProtKB-KW"/>
</dbReference>
<gene>
    <name evidence="6" type="ORF">ACD591_01755</name>
</gene>
<dbReference type="InterPro" id="IPR002563">
    <property type="entry name" value="Flavin_Rdtase-like_dom"/>
</dbReference>
<evidence type="ECO:0000313" key="6">
    <source>
        <dbReference type="EMBL" id="MFA1769999.1"/>
    </source>
</evidence>
<evidence type="ECO:0000256" key="1">
    <source>
        <dbReference type="ARBA" id="ARBA00001917"/>
    </source>
</evidence>
<evidence type="ECO:0000256" key="2">
    <source>
        <dbReference type="ARBA" id="ARBA00022630"/>
    </source>
</evidence>
<comment type="similarity">
    <text evidence="4">Belongs to the flavoredoxin family.</text>
</comment>